<gene>
    <name evidence="3" type="ORF">BDW42DRAFT_138460</name>
</gene>
<dbReference type="AlphaFoldDB" id="A0A2J5HNL6"/>
<accession>A0A2J5HNL6</accession>
<dbReference type="CDD" id="cd04433">
    <property type="entry name" value="AFD_class_I"/>
    <property type="match status" value="1"/>
</dbReference>
<dbReference type="Proteomes" id="UP000235023">
    <property type="component" value="Unassembled WGS sequence"/>
</dbReference>
<dbReference type="PANTHER" id="PTHR43201:SF8">
    <property type="entry name" value="ACYL-COA SYNTHETASE FAMILY MEMBER 3"/>
    <property type="match status" value="1"/>
</dbReference>
<dbReference type="OrthoDB" id="6614653at2759"/>
<dbReference type="GO" id="GO:0031956">
    <property type="term" value="F:medium-chain fatty acid-CoA ligase activity"/>
    <property type="evidence" value="ECO:0007669"/>
    <property type="project" value="TreeGrafter"/>
</dbReference>
<dbReference type="InterPro" id="IPR020845">
    <property type="entry name" value="AMP-binding_CS"/>
</dbReference>
<comment type="similarity">
    <text evidence="1">Belongs to the ATP-dependent AMP-binding enzyme family.</text>
</comment>
<protein>
    <submittedName>
        <fullName evidence="3">Acetyl-CoA synthetase-like protein</fullName>
    </submittedName>
</protein>
<reference evidence="4" key="1">
    <citation type="submission" date="2017-12" db="EMBL/GenBank/DDBJ databases">
        <authorList>
            <consortium name="DOE Joint Genome Institute"/>
            <person name="Mondo S.J."/>
            <person name="Kjaerbolling I."/>
            <person name="Vesth T.C."/>
            <person name="Frisvad J.C."/>
            <person name="Nybo J.L."/>
            <person name="Theobald S."/>
            <person name="Kuo A."/>
            <person name="Bowyer P."/>
            <person name="Matsuda Y."/>
            <person name="Lyhne E.K."/>
            <person name="Kogle M.E."/>
            <person name="Clum A."/>
            <person name="Lipzen A."/>
            <person name="Salamov A."/>
            <person name="Ngan C.Y."/>
            <person name="Daum C."/>
            <person name="Chiniquy J."/>
            <person name="Barry K."/>
            <person name="LaButti K."/>
            <person name="Haridas S."/>
            <person name="Simmons B.A."/>
            <person name="Magnuson J.K."/>
            <person name="Mortensen U.H."/>
            <person name="Larsen T.O."/>
            <person name="Grigoriev I.V."/>
            <person name="Baker S.E."/>
            <person name="Andersen M.R."/>
            <person name="Nordberg H.P."/>
            <person name="Cantor M.N."/>
            <person name="Hua S.X."/>
        </authorList>
    </citation>
    <scope>NUCLEOTIDE SEQUENCE [LARGE SCALE GENOMIC DNA]</scope>
    <source>
        <strain evidence="4">IBT 19404</strain>
    </source>
</reference>
<dbReference type="EMBL" id="KZ559570">
    <property type="protein sequence ID" value="PLN78812.1"/>
    <property type="molecule type" value="Genomic_DNA"/>
</dbReference>
<dbReference type="Gene3D" id="3.40.50.12780">
    <property type="entry name" value="N-terminal domain of ligase-like"/>
    <property type="match status" value="1"/>
</dbReference>
<evidence type="ECO:0000256" key="1">
    <source>
        <dbReference type="ARBA" id="ARBA00006432"/>
    </source>
</evidence>
<evidence type="ECO:0000313" key="3">
    <source>
        <dbReference type="EMBL" id="PLN78812.1"/>
    </source>
</evidence>
<dbReference type="InterPro" id="IPR042099">
    <property type="entry name" value="ANL_N_sf"/>
</dbReference>
<dbReference type="Pfam" id="PF00501">
    <property type="entry name" value="AMP-binding"/>
    <property type="match status" value="1"/>
</dbReference>
<dbReference type="InterPro" id="IPR000873">
    <property type="entry name" value="AMP-dep_synth/lig_dom"/>
</dbReference>
<feature type="domain" description="AMP-dependent synthetase/ligase" evidence="2">
    <location>
        <begin position="62"/>
        <end position="389"/>
    </location>
</feature>
<dbReference type="GO" id="GO:0006631">
    <property type="term" value="P:fatty acid metabolic process"/>
    <property type="evidence" value="ECO:0007669"/>
    <property type="project" value="TreeGrafter"/>
</dbReference>
<proteinExistence type="inferred from homology"/>
<sequence>MTITPDSTPLPNDAIFRKLFRVAQEKPDPIIRNDLALNRDLYGDQLLRDVRDMRANLQPLLAEHVRGSSGNRDTDRYVGILAPTGYELVVGALASLALGAAFVPIRPDAPLDMIRAVVQRSPIHVVCLSSRYAHRAAAICQAGGGPDHPVRTLLIGSRGADDRDPEAAAGVHLEASLVISETRPAAVYFTSGSTGPPKGVVHSRRLFARDVGDRGPTGIFLSARPADVVGGSCLLLLAILHGVTCEVLDWQAGPDVYWERLRQGGITHLTGLTEVWGQMARYYREHLRNRSAADREAFLQGARALHVAAAQGSLAGPELLRFWAEEIGAPLTVMYGSTEMGDASLIAIPGVARSLNRCIGLPVPPQHVKLSEGDHGEILVKGPWVFLRYQADPKATAAAFDADGYYRTGDAAHLDGDRYVFDGRLATDLVHQSGQTFSVLAVEGEVQNLDYVSEAAAVPIRGHCQVGVLARFTGPHRDSIGLARLRHDLQLRLESPRLPIALRVLRDQDSMPLTYVGKIDRASIMGQFSGPDTSSVEWWECH</sequence>
<name>A0A2J5HNL6_9EURO</name>
<evidence type="ECO:0000259" key="2">
    <source>
        <dbReference type="Pfam" id="PF00501"/>
    </source>
</evidence>
<dbReference type="InterPro" id="IPR045851">
    <property type="entry name" value="AMP-bd_C_sf"/>
</dbReference>
<dbReference type="SUPFAM" id="SSF56801">
    <property type="entry name" value="Acetyl-CoA synthetase-like"/>
    <property type="match status" value="1"/>
</dbReference>
<keyword evidence="4" id="KW-1185">Reference proteome</keyword>
<evidence type="ECO:0000313" key="4">
    <source>
        <dbReference type="Proteomes" id="UP000235023"/>
    </source>
</evidence>
<organism evidence="3 4">
    <name type="scientific">Aspergillus taichungensis</name>
    <dbReference type="NCBI Taxonomy" id="482145"/>
    <lineage>
        <taxon>Eukaryota</taxon>
        <taxon>Fungi</taxon>
        <taxon>Dikarya</taxon>
        <taxon>Ascomycota</taxon>
        <taxon>Pezizomycotina</taxon>
        <taxon>Eurotiomycetes</taxon>
        <taxon>Eurotiomycetidae</taxon>
        <taxon>Eurotiales</taxon>
        <taxon>Aspergillaceae</taxon>
        <taxon>Aspergillus</taxon>
        <taxon>Aspergillus subgen. Circumdati</taxon>
    </lineage>
</organism>
<dbReference type="Gene3D" id="3.30.300.30">
    <property type="match status" value="1"/>
</dbReference>
<dbReference type="PROSITE" id="PS00455">
    <property type="entry name" value="AMP_BINDING"/>
    <property type="match status" value="1"/>
</dbReference>
<dbReference type="PANTHER" id="PTHR43201">
    <property type="entry name" value="ACYL-COA SYNTHETASE"/>
    <property type="match status" value="1"/>
</dbReference>